<feature type="coiled-coil region" evidence="1">
    <location>
        <begin position="21"/>
        <end position="71"/>
    </location>
</feature>
<protein>
    <submittedName>
        <fullName evidence="2">Uncharacterized protein</fullName>
    </submittedName>
</protein>
<keyword evidence="1" id="KW-0175">Coiled coil</keyword>
<reference evidence="2" key="1">
    <citation type="journal article" date="2014" name="Int. J. Syst. Evol. Microbiol.">
        <title>Complete genome sequence of Corynebacterium casei LMG S-19264T (=DSM 44701T), isolated from a smear-ripened cheese.</title>
        <authorList>
            <consortium name="US DOE Joint Genome Institute (JGI-PGF)"/>
            <person name="Walter F."/>
            <person name="Albersmeier A."/>
            <person name="Kalinowski J."/>
            <person name="Ruckert C."/>
        </authorList>
    </citation>
    <scope>NUCLEOTIDE SEQUENCE</scope>
    <source>
        <strain evidence="2">VKM Ac-1940</strain>
    </source>
</reference>
<evidence type="ECO:0000313" key="2">
    <source>
        <dbReference type="EMBL" id="GLJ94817.1"/>
    </source>
</evidence>
<evidence type="ECO:0000313" key="3">
    <source>
        <dbReference type="Proteomes" id="UP001142291"/>
    </source>
</evidence>
<proteinExistence type="predicted"/>
<keyword evidence="3" id="KW-1185">Reference proteome</keyword>
<name>A0A9W6M5I6_9MICO</name>
<reference evidence="2" key="2">
    <citation type="submission" date="2023-01" db="EMBL/GenBank/DDBJ databases">
        <authorList>
            <person name="Sun Q."/>
            <person name="Evtushenko L."/>
        </authorList>
    </citation>
    <scope>NUCLEOTIDE SEQUENCE</scope>
    <source>
        <strain evidence="2">VKM Ac-1940</strain>
    </source>
</reference>
<dbReference type="EMBL" id="BSER01000004">
    <property type="protein sequence ID" value="GLJ94817.1"/>
    <property type="molecule type" value="Genomic_DNA"/>
</dbReference>
<gene>
    <name evidence="2" type="ORF">GCM10017591_08790</name>
</gene>
<sequence length="295" mass="32470">MRLDEQVAAALALADARSAELTQLQARLRVEESDVRRYEKMSPSRLWALVRGDAEDRLAREQAERDVARRAVLNAAQRLDSARGELARLVADRDALGDVESAYAFTLAAHERVVRGHGGPGVDELALIAREIGEASDALREIDEAIAALAVATDALRIAFEKLESAGGWSTYDTFFGGGFFADAMKHGRIDEASAAFQRVNRALERLTIELRDVGAGPVRGVEMSSSLAVFDVVFDNIVSDWMVRDRIARAREESLDLRVRLSELEKSLAERRLAVAERLASLASRREALLLASR</sequence>
<evidence type="ECO:0000256" key="1">
    <source>
        <dbReference type="SAM" id="Coils"/>
    </source>
</evidence>
<dbReference type="AlphaFoldDB" id="A0A9W6M5I6"/>
<dbReference type="Proteomes" id="UP001142291">
    <property type="component" value="Unassembled WGS sequence"/>
</dbReference>
<accession>A0A9W6M5I6</accession>
<comment type="caution">
    <text evidence="2">The sequence shown here is derived from an EMBL/GenBank/DDBJ whole genome shotgun (WGS) entry which is preliminary data.</text>
</comment>
<organism evidence="2 3">
    <name type="scientific">Microbacterium dextranolyticum</name>
    <dbReference type="NCBI Taxonomy" id="36806"/>
    <lineage>
        <taxon>Bacteria</taxon>
        <taxon>Bacillati</taxon>
        <taxon>Actinomycetota</taxon>
        <taxon>Actinomycetes</taxon>
        <taxon>Micrococcales</taxon>
        <taxon>Microbacteriaceae</taxon>
        <taxon>Microbacterium</taxon>
    </lineage>
</organism>